<evidence type="ECO:0000256" key="6">
    <source>
        <dbReference type="ARBA" id="ARBA00046062"/>
    </source>
</evidence>
<evidence type="ECO:0000256" key="2">
    <source>
        <dbReference type="ARBA" id="ARBA00023230"/>
    </source>
</evidence>
<dbReference type="GO" id="GO:0005789">
    <property type="term" value="C:endoplasmic reticulum membrane"/>
    <property type="evidence" value="ECO:0007669"/>
    <property type="project" value="UniProtKB-SubCell"/>
</dbReference>
<evidence type="ECO:0000256" key="4">
    <source>
        <dbReference type="ARBA" id="ARBA00040925"/>
    </source>
</evidence>
<evidence type="ECO:0000256" key="8">
    <source>
        <dbReference type="SAM" id="MobiDB-lite"/>
    </source>
</evidence>
<dbReference type="SMART" id="SM00166">
    <property type="entry name" value="UBX"/>
    <property type="match status" value="1"/>
</dbReference>
<dbReference type="InterPro" id="IPR036249">
    <property type="entry name" value="Thioredoxin-like_sf"/>
</dbReference>
<dbReference type="HOGENOM" id="CLU_039222_1_1_1"/>
<reference evidence="13" key="1">
    <citation type="submission" date="2012-12" db="EMBL/GenBank/DDBJ databases">
        <authorList>
            <person name="Hellsten U."/>
            <person name="Grimwood J."/>
            <person name="Chapman J.A."/>
            <person name="Shapiro H."/>
            <person name="Aerts A."/>
            <person name="Otillar R.P."/>
            <person name="Terry A.Y."/>
            <person name="Boore J.L."/>
            <person name="Simakov O."/>
            <person name="Marletaz F."/>
            <person name="Cho S.-J."/>
            <person name="Edsinger-Gonzales E."/>
            <person name="Havlak P."/>
            <person name="Kuo D.-H."/>
            <person name="Larsson T."/>
            <person name="Lv J."/>
            <person name="Arendt D."/>
            <person name="Savage R."/>
            <person name="Osoegawa K."/>
            <person name="de Jong P."/>
            <person name="Lindberg D.R."/>
            <person name="Seaver E.C."/>
            <person name="Weisblat D.A."/>
            <person name="Putnam N.H."/>
            <person name="Grigoriev I.V."/>
            <person name="Rokhsar D.S."/>
        </authorList>
    </citation>
    <scope>NUCLEOTIDE SEQUENCE</scope>
    <source>
        <strain evidence="13">I ESC-2004</strain>
    </source>
</reference>
<sequence length="465" mass="51517">MKWFEGDTASAVQTAKAKQTVFLVYITGDDEMSKSMDATWSDETVSKACEDNGWVSLQLKANSEACAQFSAIYPVVCVPCVFFIGSNGMPIEITPGSQEPQQLISIFNKVARQHQSQALLVPQLPVEPKVDPPKEDPPKEDLPREEEAQTSNEASKEVLTAAEQASLDDKVERAKILIEQKREAKARKEMEEMKRKEKERIELGKNLNKLRELKAEQEQKEVMEGWKKEKEEAKAARERVKQQIAQDRAVRAAKTVAAKAENKTALSSNEKKPPVKSDIVRIQFRMSDGTAVTQNFSPNDTLQDAHNFLSQRVPGHSFQLSTAFPKRVFTSNDFSQSLVDLDLAPSALLIVLLGARGATSTSSSDASGIVGFVMMLLGPLFSIWNFLMGFLLGAPPAVNQNAQVPPPSRTEDQSEFSNESSQPSTRPKSASGLRSRQEGNIRRMRNPDDSDDDNATWNGNSTQQM</sequence>
<comment type="subcellular location">
    <subcellularLocation>
        <location evidence="1">Endoplasmic reticulum membrane</location>
        <topology evidence="1">Peripheral membrane protein</topology>
    </subcellularLocation>
</comment>
<feature type="compositionally biased region" description="Basic and acidic residues" evidence="8">
    <location>
        <begin position="128"/>
        <end position="147"/>
    </location>
</feature>
<dbReference type="Pfam" id="PF23187">
    <property type="entry name" value="UBX7_N"/>
    <property type="match status" value="1"/>
</dbReference>
<dbReference type="InterPro" id="IPR029071">
    <property type="entry name" value="Ubiquitin-like_domsf"/>
</dbReference>
<gene>
    <name evidence="11" type="ORF">CAPTEDRAFT_172762</name>
</gene>
<keyword evidence="7" id="KW-0175">Coiled coil</keyword>
<name>R7TX54_CAPTE</name>
<dbReference type="STRING" id="283909.R7TX54"/>
<keyword evidence="9" id="KW-0812">Transmembrane</keyword>
<organism evidence="11">
    <name type="scientific">Capitella teleta</name>
    <name type="common">Polychaete worm</name>
    <dbReference type="NCBI Taxonomy" id="283909"/>
    <lineage>
        <taxon>Eukaryota</taxon>
        <taxon>Metazoa</taxon>
        <taxon>Spiralia</taxon>
        <taxon>Lophotrochozoa</taxon>
        <taxon>Annelida</taxon>
        <taxon>Polychaeta</taxon>
        <taxon>Sedentaria</taxon>
        <taxon>Scolecida</taxon>
        <taxon>Capitellidae</taxon>
        <taxon>Capitella</taxon>
    </lineage>
</organism>
<dbReference type="Gene3D" id="3.10.20.90">
    <property type="entry name" value="Phosphatidylinositol 3-kinase Catalytic Subunit, Chain A, domain 1"/>
    <property type="match status" value="1"/>
</dbReference>
<dbReference type="OrthoDB" id="2445133at2759"/>
<dbReference type="SUPFAM" id="SSF54236">
    <property type="entry name" value="Ubiquitin-like"/>
    <property type="match status" value="1"/>
</dbReference>
<dbReference type="Proteomes" id="UP000014760">
    <property type="component" value="Unassembled WGS sequence"/>
</dbReference>
<feature type="region of interest" description="Disordered" evidence="8">
    <location>
        <begin position="401"/>
        <end position="465"/>
    </location>
</feature>
<keyword evidence="9" id="KW-0472">Membrane</keyword>
<feature type="region of interest" description="Disordered" evidence="8">
    <location>
        <begin position="121"/>
        <end position="163"/>
    </location>
</feature>
<feature type="domain" description="UBX" evidence="10">
    <location>
        <begin position="275"/>
        <end position="351"/>
    </location>
</feature>
<comment type="function">
    <text evidence="6">Involved in endoplasmic reticulum-associated protein degradation (ERAD). Acts as a platform to recruit both UBQLN1 and VCP to the ER during ERAD.</text>
</comment>
<dbReference type="PANTHER" id="PTHR46424">
    <property type="entry name" value="UBX DOMAIN-CONTAINING PROTEIN 4"/>
    <property type="match status" value="1"/>
</dbReference>
<keyword evidence="13" id="KW-1185">Reference proteome</keyword>
<feature type="transmembrane region" description="Helical" evidence="9">
    <location>
        <begin position="369"/>
        <end position="392"/>
    </location>
</feature>
<evidence type="ECO:0000256" key="5">
    <source>
        <dbReference type="ARBA" id="ARBA00041575"/>
    </source>
</evidence>
<evidence type="ECO:0000313" key="11">
    <source>
        <dbReference type="EMBL" id="ELT95555.1"/>
    </source>
</evidence>
<evidence type="ECO:0000256" key="7">
    <source>
        <dbReference type="SAM" id="Coils"/>
    </source>
</evidence>
<feature type="compositionally biased region" description="Basic and acidic residues" evidence="8">
    <location>
        <begin position="435"/>
        <end position="448"/>
    </location>
</feature>
<dbReference type="EMBL" id="KB309090">
    <property type="protein sequence ID" value="ELT95555.1"/>
    <property type="molecule type" value="Genomic_DNA"/>
</dbReference>
<dbReference type="FunCoup" id="R7TX54">
    <property type="interactions" value="1035"/>
</dbReference>
<feature type="compositionally biased region" description="Polar residues" evidence="8">
    <location>
        <begin position="415"/>
        <end position="434"/>
    </location>
</feature>
<evidence type="ECO:0000259" key="10">
    <source>
        <dbReference type="PROSITE" id="PS50033"/>
    </source>
</evidence>
<evidence type="ECO:0000313" key="13">
    <source>
        <dbReference type="Proteomes" id="UP000014760"/>
    </source>
</evidence>
<reference evidence="11 13" key="2">
    <citation type="journal article" date="2013" name="Nature">
        <title>Insights into bilaterian evolution from three spiralian genomes.</title>
        <authorList>
            <person name="Simakov O."/>
            <person name="Marletaz F."/>
            <person name="Cho S.J."/>
            <person name="Edsinger-Gonzales E."/>
            <person name="Havlak P."/>
            <person name="Hellsten U."/>
            <person name="Kuo D.H."/>
            <person name="Larsson T."/>
            <person name="Lv J."/>
            <person name="Arendt D."/>
            <person name="Savage R."/>
            <person name="Osoegawa K."/>
            <person name="de Jong P."/>
            <person name="Grimwood J."/>
            <person name="Chapman J.A."/>
            <person name="Shapiro H."/>
            <person name="Aerts A."/>
            <person name="Otillar R.P."/>
            <person name="Terry A.Y."/>
            <person name="Boore J.L."/>
            <person name="Grigoriev I.V."/>
            <person name="Lindberg D.R."/>
            <person name="Seaver E.C."/>
            <person name="Weisblat D.A."/>
            <person name="Putnam N.H."/>
            <person name="Rokhsar D.S."/>
        </authorList>
    </citation>
    <scope>NUCLEOTIDE SEQUENCE</scope>
    <source>
        <strain evidence="11 13">I ESC-2004</strain>
    </source>
</reference>
<dbReference type="GO" id="GO:0036503">
    <property type="term" value="P:ERAD pathway"/>
    <property type="evidence" value="ECO:0007669"/>
    <property type="project" value="TreeGrafter"/>
</dbReference>
<evidence type="ECO:0000256" key="3">
    <source>
        <dbReference type="ARBA" id="ARBA00038812"/>
    </source>
</evidence>
<dbReference type="PANTHER" id="PTHR46424:SF1">
    <property type="entry name" value="UBX DOMAIN-CONTAINING PROTEIN 4"/>
    <property type="match status" value="1"/>
</dbReference>
<comment type="subunit">
    <text evidence="3">Directly interacts with VCP. Interacts with UBQLN1. Forms a complex with VCP and UBQLN1.</text>
</comment>
<dbReference type="AlphaFoldDB" id="R7TX54"/>
<reference evidence="12" key="3">
    <citation type="submission" date="2015-06" db="UniProtKB">
        <authorList>
            <consortium name="EnsemblMetazoa"/>
        </authorList>
    </citation>
    <scope>IDENTIFICATION</scope>
</reference>
<dbReference type="OMA" id="FEPNNTS"/>
<dbReference type="InterPro" id="IPR001012">
    <property type="entry name" value="UBX_dom"/>
</dbReference>
<keyword evidence="9" id="KW-1133">Transmembrane helix</keyword>
<dbReference type="EnsemblMetazoa" id="CapteT172762">
    <property type="protein sequence ID" value="CapteP172762"/>
    <property type="gene ID" value="CapteG172762"/>
</dbReference>
<dbReference type="EMBL" id="AMQN01011776">
    <property type="status" value="NOT_ANNOTATED_CDS"/>
    <property type="molecule type" value="Genomic_DNA"/>
</dbReference>
<dbReference type="SUPFAM" id="SSF52833">
    <property type="entry name" value="Thioredoxin-like"/>
    <property type="match status" value="1"/>
</dbReference>
<evidence type="ECO:0000256" key="9">
    <source>
        <dbReference type="SAM" id="Phobius"/>
    </source>
</evidence>
<feature type="compositionally biased region" description="Polar residues" evidence="8">
    <location>
        <begin position="455"/>
        <end position="465"/>
    </location>
</feature>
<dbReference type="Pfam" id="PF00789">
    <property type="entry name" value="UBX"/>
    <property type="match status" value="1"/>
</dbReference>
<evidence type="ECO:0000313" key="12">
    <source>
        <dbReference type="EnsemblMetazoa" id="CapteP172762"/>
    </source>
</evidence>
<proteinExistence type="predicted"/>
<evidence type="ECO:0000256" key="1">
    <source>
        <dbReference type="ARBA" id="ARBA00004406"/>
    </source>
</evidence>
<feature type="coiled-coil region" evidence="7">
    <location>
        <begin position="167"/>
        <end position="250"/>
    </location>
</feature>
<keyword evidence="2" id="KW-0834">Unfolded protein response</keyword>
<protein>
    <recommendedName>
        <fullName evidence="4">UBX domain-containing protein 4</fullName>
    </recommendedName>
    <alternativeName>
        <fullName evidence="5">UBX domain-containing protein 2</fullName>
    </alternativeName>
</protein>
<dbReference type="Gene3D" id="3.40.30.10">
    <property type="entry name" value="Glutaredoxin"/>
    <property type="match status" value="1"/>
</dbReference>
<accession>R7TX54</accession>
<dbReference type="GO" id="GO:0006986">
    <property type="term" value="P:response to unfolded protein"/>
    <property type="evidence" value="ECO:0007669"/>
    <property type="project" value="UniProtKB-KW"/>
</dbReference>
<dbReference type="PROSITE" id="PS50033">
    <property type="entry name" value="UBX"/>
    <property type="match status" value="1"/>
</dbReference>